<evidence type="ECO:0008006" key="14">
    <source>
        <dbReference type="Google" id="ProtNLM"/>
    </source>
</evidence>
<sequence>MNTGGGVGSWWSVWAKSWPHSPAEVEQWLPLHQHLDDAQGVAGLLFDDWVPGPVVRTIAEDAGISGADVRDLVVWLAAVHDVGKASPAFAVQVPTLCQAMAGDGFRVDPGMVAAAKDDRTRSRVNHALVGHVAVFDWLSARGVDADDACALASVVGSHHGVAPEWTRLTEVIEQIPYAGGGPWSQARAEVLTRAAHRCAPTFPRLSTPSLVLLTALVIVADWIASNAEYFPLWSLGRTGGPDDTRTQRRLTEGWSRLGLPRRWVAPVPGEARATFATRFGFAGEDIRDVQVGAVEAARAMCGSGLVIVEAPMGEGKTEAALLAAEVLAHDADANGCFVALPTQATTDAMFDRVRSWLDRLPGGATMALAHGKAHLNDRYRGLARRARVVSESGAVAHDWLRGRKKAGLASFVVGTIDQVLFAGLKTRHVMLRHLSLVGKVVIIDEVHAYDVYMSQYLHRVLRWLGAYRVPVILLSATLPDARRAELLRAYDPAADVPAAHPGYPVITATNQPPRTFPMPDRAVPVVLDRLDDNLETLSAYLREHLRDGGCAVVVRNTVGRVQEAAAHLANEFDVTINHARFLACDRAAKDQDLLRRFGPPGRSEERPSCHVVVASQVVEQSLDIDFDLMVTDLAPVDLVLQRMGRLHRHTRERRPDAVMRARCAITGVDWLATPPAPVRGSTAVYEEHHLLRAAALIDRDTVTLPRDIAPLVQAAYGDDPLGPPNWRPTMDDARQRADHRAQRRHDAATTYLLGEPGPGDLVDWLQAHAGEAHDEGPRALAQVRDGAESLEVLVVQRDVDGGLRTPDWVPGGGQQIPLLGELEWRLARILASCTLRLPRALSHEGVIDAVIDELVQTKIDSFQQTPTLSGHLILPLDDDRHAVLHDHHLTYDLACGLLHEPVDGSR</sequence>
<evidence type="ECO:0000256" key="6">
    <source>
        <dbReference type="ARBA" id="ARBA00022801"/>
    </source>
</evidence>
<dbReference type="InterPro" id="IPR054712">
    <property type="entry name" value="Cas3-like_dom"/>
</dbReference>
<proteinExistence type="inferred from homology"/>
<evidence type="ECO:0000256" key="3">
    <source>
        <dbReference type="ARBA" id="ARBA00022722"/>
    </source>
</evidence>
<dbReference type="InterPro" id="IPR011545">
    <property type="entry name" value="DEAD/DEAH_box_helicase_dom"/>
</dbReference>
<dbReference type="InterPro" id="IPR038257">
    <property type="entry name" value="CRISPR-assoc_Cas3_HD_sf"/>
</dbReference>
<dbReference type="InterPro" id="IPR050547">
    <property type="entry name" value="DEAD_box_RNA_helicases"/>
</dbReference>
<dbReference type="CDD" id="cd09641">
    <property type="entry name" value="Cas3''_I"/>
    <property type="match status" value="1"/>
</dbReference>
<keyword evidence="3" id="KW-0540">Nuclease</keyword>
<dbReference type="Pfam" id="PF18395">
    <property type="entry name" value="Cas3_C"/>
    <property type="match status" value="1"/>
</dbReference>
<dbReference type="InterPro" id="IPR027417">
    <property type="entry name" value="P-loop_NTPase"/>
</dbReference>
<dbReference type="GO" id="GO:0051607">
    <property type="term" value="P:defense response to virus"/>
    <property type="evidence" value="ECO:0007669"/>
    <property type="project" value="UniProtKB-KW"/>
</dbReference>
<keyword evidence="9" id="KW-0051">Antiviral defense</keyword>
<dbReference type="GO" id="GO:0003724">
    <property type="term" value="F:RNA helicase activity"/>
    <property type="evidence" value="ECO:0007669"/>
    <property type="project" value="TreeGrafter"/>
</dbReference>
<keyword evidence="4" id="KW-0479">Metal-binding</keyword>
<organism evidence="12 13">
    <name type="scientific">Actinophytocola xinjiangensis</name>
    <dbReference type="NCBI Taxonomy" id="485602"/>
    <lineage>
        <taxon>Bacteria</taxon>
        <taxon>Bacillati</taxon>
        <taxon>Actinomycetota</taxon>
        <taxon>Actinomycetes</taxon>
        <taxon>Pseudonocardiales</taxon>
        <taxon>Pseudonocardiaceae</taxon>
    </lineage>
</organism>
<dbReference type="NCBIfam" id="TIGR01587">
    <property type="entry name" value="cas3_core"/>
    <property type="match status" value="1"/>
</dbReference>
<gene>
    <name evidence="12" type="ORF">BLA60_20965</name>
</gene>
<dbReference type="Proteomes" id="UP000185696">
    <property type="component" value="Unassembled WGS sequence"/>
</dbReference>
<dbReference type="InterPro" id="IPR006474">
    <property type="entry name" value="Helicase_Cas3_CRISPR-ass_core"/>
</dbReference>
<evidence type="ECO:0000256" key="1">
    <source>
        <dbReference type="ARBA" id="ARBA00006847"/>
    </source>
</evidence>
<evidence type="ECO:0000259" key="11">
    <source>
        <dbReference type="PROSITE" id="PS51643"/>
    </source>
</evidence>
<comment type="caution">
    <text evidence="12">The sequence shown here is derived from an EMBL/GenBank/DDBJ whole genome shotgun (WGS) entry which is preliminary data.</text>
</comment>
<dbReference type="Pfam" id="PF18019">
    <property type="entry name" value="Cas3_HD"/>
    <property type="match status" value="1"/>
</dbReference>
<evidence type="ECO:0000313" key="12">
    <source>
        <dbReference type="EMBL" id="OLF09059.1"/>
    </source>
</evidence>
<evidence type="ECO:0000256" key="7">
    <source>
        <dbReference type="ARBA" id="ARBA00022806"/>
    </source>
</evidence>
<protein>
    <recommendedName>
        <fullName evidence="14">CRISPR-associated endonuclease/helicase Cas3</fullName>
    </recommendedName>
</protein>
<evidence type="ECO:0000313" key="13">
    <source>
        <dbReference type="Proteomes" id="UP000185696"/>
    </source>
</evidence>
<dbReference type="OrthoDB" id="9810236at2"/>
<dbReference type="PANTHER" id="PTHR47963">
    <property type="entry name" value="DEAD-BOX ATP-DEPENDENT RNA HELICASE 47, MITOCHONDRIAL"/>
    <property type="match status" value="1"/>
</dbReference>
<dbReference type="SMART" id="SM00487">
    <property type="entry name" value="DEXDc"/>
    <property type="match status" value="1"/>
</dbReference>
<evidence type="ECO:0000256" key="5">
    <source>
        <dbReference type="ARBA" id="ARBA00022741"/>
    </source>
</evidence>
<evidence type="ECO:0000256" key="2">
    <source>
        <dbReference type="ARBA" id="ARBA00009046"/>
    </source>
</evidence>
<dbReference type="InterPro" id="IPR041372">
    <property type="entry name" value="Cas3_C"/>
</dbReference>
<dbReference type="NCBIfam" id="TIGR01596">
    <property type="entry name" value="cas3_HD"/>
    <property type="match status" value="1"/>
</dbReference>
<dbReference type="GO" id="GO:0003723">
    <property type="term" value="F:RNA binding"/>
    <property type="evidence" value="ECO:0007669"/>
    <property type="project" value="TreeGrafter"/>
</dbReference>
<dbReference type="Pfam" id="PF22590">
    <property type="entry name" value="Cas3-like_C_2"/>
    <property type="match status" value="1"/>
</dbReference>
<dbReference type="Pfam" id="PF00270">
    <property type="entry name" value="DEAD"/>
    <property type="match status" value="1"/>
</dbReference>
<dbReference type="GO" id="GO:0004518">
    <property type="term" value="F:nuclease activity"/>
    <property type="evidence" value="ECO:0007669"/>
    <property type="project" value="UniProtKB-KW"/>
</dbReference>
<comment type="similarity">
    <text evidence="1">In the N-terminal section; belongs to the CRISPR-associated nuclease Cas3-HD family.</text>
</comment>
<comment type="similarity">
    <text evidence="2">In the central section; belongs to the CRISPR-associated helicase Cas3 family.</text>
</comment>
<evidence type="ECO:0000256" key="9">
    <source>
        <dbReference type="ARBA" id="ARBA00023118"/>
    </source>
</evidence>
<evidence type="ECO:0000259" key="10">
    <source>
        <dbReference type="PROSITE" id="PS51192"/>
    </source>
</evidence>
<dbReference type="Gene3D" id="3.40.50.300">
    <property type="entry name" value="P-loop containing nucleotide triphosphate hydrolases"/>
    <property type="match status" value="2"/>
</dbReference>
<dbReference type="PANTHER" id="PTHR47963:SF9">
    <property type="entry name" value="CRISPR-ASSOCIATED ENDONUCLEASE_HELICASE CAS3"/>
    <property type="match status" value="1"/>
</dbReference>
<dbReference type="PROSITE" id="PS51192">
    <property type="entry name" value="HELICASE_ATP_BIND_1"/>
    <property type="match status" value="1"/>
</dbReference>
<feature type="domain" description="HD Cas3-type" evidence="11">
    <location>
        <begin position="24"/>
        <end position="223"/>
    </location>
</feature>
<reference evidence="12 13" key="1">
    <citation type="submission" date="2016-12" db="EMBL/GenBank/DDBJ databases">
        <title>The draft genome sequence of Actinophytocola xinjiangensis.</title>
        <authorList>
            <person name="Wang W."/>
            <person name="Yuan L."/>
        </authorList>
    </citation>
    <scope>NUCLEOTIDE SEQUENCE [LARGE SCALE GENOMIC DNA]</scope>
    <source>
        <strain evidence="12 13">CGMCC 4.4663</strain>
    </source>
</reference>
<evidence type="ECO:0000256" key="4">
    <source>
        <dbReference type="ARBA" id="ARBA00022723"/>
    </source>
</evidence>
<name>A0A7Z1AWP1_9PSEU</name>
<accession>A0A7Z1AWP1</accession>
<keyword evidence="6" id="KW-0378">Hydrolase</keyword>
<dbReference type="EMBL" id="MSIF01000010">
    <property type="protein sequence ID" value="OLF09059.1"/>
    <property type="molecule type" value="Genomic_DNA"/>
</dbReference>
<dbReference type="GO" id="GO:0005524">
    <property type="term" value="F:ATP binding"/>
    <property type="evidence" value="ECO:0007669"/>
    <property type="project" value="UniProtKB-KW"/>
</dbReference>
<dbReference type="GO" id="GO:0016787">
    <property type="term" value="F:hydrolase activity"/>
    <property type="evidence" value="ECO:0007669"/>
    <property type="project" value="UniProtKB-KW"/>
</dbReference>
<feature type="domain" description="Helicase ATP-binding" evidence="10">
    <location>
        <begin position="297"/>
        <end position="486"/>
    </location>
</feature>
<dbReference type="GO" id="GO:0046872">
    <property type="term" value="F:metal ion binding"/>
    <property type="evidence" value="ECO:0007669"/>
    <property type="project" value="UniProtKB-KW"/>
</dbReference>
<dbReference type="RefSeq" id="WP_075134650.1">
    <property type="nucleotide sequence ID" value="NZ_MSIF01000010.1"/>
</dbReference>
<keyword evidence="13" id="KW-1185">Reference proteome</keyword>
<dbReference type="InterPro" id="IPR006483">
    <property type="entry name" value="CRISPR-assoc_Cas3_HD"/>
</dbReference>
<dbReference type="InterPro" id="IPR014001">
    <property type="entry name" value="Helicase_ATP-bd"/>
</dbReference>
<evidence type="ECO:0000256" key="8">
    <source>
        <dbReference type="ARBA" id="ARBA00022840"/>
    </source>
</evidence>
<dbReference type="PROSITE" id="PS51643">
    <property type="entry name" value="HD_CAS3"/>
    <property type="match status" value="1"/>
</dbReference>
<dbReference type="SUPFAM" id="SSF52540">
    <property type="entry name" value="P-loop containing nucleoside triphosphate hydrolases"/>
    <property type="match status" value="1"/>
</dbReference>
<keyword evidence="8" id="KW-0067">ATP-binding</keyword>
<dbReference type="AlphaFoldDB" id="A0A7Z1AWP1"/>
<keyword evidence="5" id="KW-0547">Nucleotide-binding</keyword>
<keyword evidence="7" id="KW-0347">Helicase</keyword>
<dbReference type="SUPFAM" id="SSF109604">
    <property type="entry name" value="HD-domain/PDEase-like"/>
    <property type="match status" value="1"/>
</dbReference>
<dbReference type="Gene3D" id="1.10.3210.30">
    <property type="match status" value="1"/>
</dbReference>